<organism evidence="1 3">
    <name type="scientific">Pseudomonas extremorientalis</name>
    <dbReference type="NCBI Taxonomy" id="169669"/>
    <lineage>
        <taxon>Bacteria</taxon>
        <taxon>Pseudomonadati</taxon>
        <taxon>Pseudomonadota</taxon>
        <taxon>Gammaproteobacteria</taxon>
        <taxon>Pseudomonadales</taxon>
        <taxon>Pseudomonadaceae</taxon>
        <taxon>Pseudomonas</taxon>
    </lineage>
</organism>
<keyword evidence="4" id="KW-1185">Reference proteome</keyword>
<accession>A0A1H0KSD4</accession>
<reference evidence="1 3" key="1">
    <citation type="submission" date="2016-08" db="EMBL/GenBank/DDBJ databases">
        <title>Draft genome sequence of the type strain of Pseudomonas extremorientalis LMG 19695T isolated from drinking water reservoir.</title>
        <authorList>
            <person name="Tambong J.T."/>
        </authorList>
    </citation>
    <scope>NUCLEOTIDE SEQUENCE [LARGE SCALE GENOMIC DNA]</scope>
    <source>
        <strain evidence="1 3">LMG 19695</strain>
    </source>
</reference>
<gene>
    <name evidence="1" type="ORF">BFN10_24135</name>
    <name evidence="2" type="ORF">SAMN04490184_0929</name>
</gene>
<evidence type="ECO:0000313" key="3">
    <source>
        <dbReference type="Proteomes" id="UP000181686"/>
    </source>
</evidence>
<protein>
    <submittedName>
        <fullName evidence="1">Uncharacterized protein</fullName>
    </submittedName>
</protein>
<dbReference type="EMBL" id="LT629708">
    <property type="protein sequence ID" value="SDO58849.1"/>
    <property type="molecule type" value="Genomic_DNA"/>
</dbReference>
<reference evidence="2 4" key="2">
    <citation type="submission" date="2016-10" db="EMBL/GenBank/DDBJ databases">
        <authorList>
            <person name="Varghese N."/>
            <person name="Submissions S."/>
        </authorList>
    </citation>
    <scope>NUCLEOTIDE SEQUENCE [LARGE SCALE GENOMIC DNA]</scope>
    <source>
        <strain evidence="2 4">BS2774</strain>
    </source>
</reference>
<evidence type="ECO:0000313" key="4">
    <source>
        <dbReference type="Proteomes" id="UP000182654"/>
    </source>
</evidence>
<evidence type="ECO:0000313" key="2">
    <source>
        <dbReference type="EMBL" id="SDO58849.1"/>
    </source>
</evidence>
<dbReference type="AlphaFoldDB" id="A0A1H0KSD4"/>
<dbReference type="Proteomes" id="UP000182654">
    <property type="component" value="Chromosome I"/>
</dbReference>
<dbReference type="RefSeq" id="WP_071491804.1">
    <property type="nucleotide sequence ID" value="NZ_LT629708.1"/>
</dbReference>
<dbReference type="EMBL" id="MDGK01000058">
    <property type="protein sequence ID" value="OIN05007.1"/>
    <property type="molecule type" value="Genomic_DNA"/>
</dbReference>
<dbReference type="Proteomes" id="UP000181686">
    <property type="component" value="Unassembled WGS sequence"/>
</dbReference>
<name>A0A1H0KSD4_9PSED</name>
<sequence>MNKEPDKIQLEREVLLGADSLLRKLYGEYSVDEEQTDKPDAAILIMKPHKRLSSGREPIKVGIEITIVDSREYLAYFGDVKFGRDRVDAQFENTLNHGIDPENLNKQLKVKIPETYIFDGIKSKAKNYETYSEKEKFGEVILLCFSNILESDSAFLKEGLVEWTNYYLSQLKFPYAKVLFLPFRSTTAIKIYDKRTPLNRQPSPYDFEDPWIIASDWPMLLTGKKYNLLDFYNSPPLVPPKKKK</sequence>
<evidence type="ECO:0000313" key="1">
    <source>
        <dbReference type="EMBL" id="OIN05007.1"/>
    </source>
</evidence>
<proteinExistence type="predicted"/>